<evidence type="ECO:0000313" key="3">
    <source>
        <dbReference type="Ensembl" id="ENSSLDP00000000904.1"/>
    </source>
</evidence>
<dbReference type="SUPFAM" id="SSF54452">
    <property type="entry name" value="MHC antigen-recognition domain"/>
    <property type="match status" value="1"/>
</dbReference>
<dbReference type="Pfam" id="PF07654">
    <property type="entry name" value="C1-set"/>
    <property type="match status" value="1"/>
</dbReference>
<dbReference type="GO" id="GO:0009897">
    <property type="term" value="C:external side of plasma membrane"/>
    <property type="evidence" value="ECO:0007669"/>
    <property type="project" value="TreeGrafter"/>
</dbReference>
<dbReference type="Proteomes" id="UP000261360">
    <property type="component" value="Unplaced"/>
</dbReference>
<dbReference type="PANTHER" id="PTHR16675">
    <property type="entry name" value="MHC CLASS I-RELATED"/>
    <property type="match status" value="1"/>
</dbReference>
<evidence type="ECO:0000256" key="1">
    <source>
        <dbReference type="ARBA" id="ARBA00023180"/>
    </source>
</evidence>
<dbReference type="PANTHER" id="PTHR16675:SF191">
    <property type="entry name" value="CLASS I HISTOCOMPATIBILITY ANTIGEN, F10 ALPHA CHAIN-LIKE-RELATED"/>
    <property type="match status" value="1"/>
</dbReference>
<name>A0A3B4WA43_SERLL</name>
<dbReference type="PROSITE" id="PS50835">
    <property type="entry name" value="IG_LIKE"/>
    <property type="match status" value="1"/>
</dbReference>
<dbReference type="Ensembl" id="ENSSLDT00000000972.1">
    <property type="protein sequence ID" value="ENSSLDP00000000904.1"/>
    <property type="gene ID" value="ENSSLDG00000000803.1"/>
</dbReference>
<organism evidence="3 4">
    <name type="scientific">Seriola lalandi dorsalis</name>
    <dbReference type="NCBI Taxonomy" id="1841481"/>
    <lineage>
        <taxon>Eukaryota</taxon>
        <taxon>Metazoa</taxon>
        <taxon>Chordata</taxon>
        <taxon>Craniata</taxon>
        <taxon>Vertebrata</taxon>
        <taxon>Euteleostomi</taxon>
        <taxon>Actinopterygii</taxon>
        <taxon>Neopterygii</taxon>
        <taxon>Teleostei</taxon>
        <taxon>Neoteleostei</taxon>
        <taxon>Acanthomorphata</taxon>
        <taxon>Carangaria</taxon>
        <taxon>Carangiformes</taxon>
        <taxon>Carangidae</taxon>
        <taxon>Seriola</taxon>
    </lineage>
</organism>
<dbReference type="InterPro" id="IPR036179">
    <property type="entry name" value="Ig-like_dom_sf"/>
</dbReference>
<proteinExistence type="predicted"/>
<dbReference type="InterPro" id="IPR007110">
    <property type="entry name" value="Ig-like_dom"/>
</dbReference>
<dbReference type="Pfam" id="PF00129">
    <property type="entry name" value="MHC_I"/>
    <property type="match status" value="1"/>
</dbReference>
<evidence type="ECO:0000313" key="4">
    <source>
        <dbReference type="Proteomes" id="UP000261360"/>
    </source>
</evidence>
<keyword evidence="4" id="KW-1185">Reference proteome</keyword>
<dbReference type="InterPro" id="IPR011161">
    <property type="entry name" value="MHC_I-like_Ag-recog"/>
</dbReference>
<feature type="domain" description="Ig-like" evidence="2">
    <location>
        <begin position="214"/>
        <end position="305"/>
    </location>
</feature>
<dbReference type="Gene3D" id="3.30.500.10">
    <property type="entry name" value="MHC class I-like antigen recognition-like"/>
    <property type="match status" value="1"/>
</dbReference>
<dbReference type="InterPro" id="IPR013783">
    <property type="entry name" value="Ig-like_fold"/>
</dbReference>
<sequence length="361" mass="41340">MKPLKITMFLPTETFSNIIHVSHDALFLPGSGRHSLWVLASYISGTTPFPEFSVVLMLDDVQVGYYDSELDRMTRVGRAGEEGAELGLRQEAVFVLREMFSNMGRRLTLVKHRFNLTAGVHVQQRVTGCEVLEDGQPALIMFRDGSNGQDADSLMYNMTHFTYAGREGGEIQWDAVKKTYFQMLYSNIYLPLCVRTLRTLLDREKHLVMRRVRPRVRLINKQVVGGAQVTCLATDFYPRHINLTLLRDSRPVDEDELTGGSVLPNGNGLYQVRKTLTVGNEELRRKHNYTCTTSHLSLDNRLEVSWRAEFSRSYRVHIISAPVGLMVAVLLLLVLLWRRRRSRRSEGVAMETQEQPEEHEL</sequence>
<evidence type="ECO:0000259" key="2">
    <source>
        <dbReference type="PROSITE" id="PS50835"/>
    </source>
</evidence>
<reference evidence="3" key="1">
    <citation type="submission" date="2025-08" db="UniProtKB">
        <authorList>
            <consortium name="Ensembl"/>
        </authorList>
    </citation>
    <scope>IDENTIFICATION</scope>
</reference>
<dbReference type="GO" id="GO:0006955">
    <property type="term" value="P:immune response"/>
    <property type="evidence" value="ECO:0007669"/>
    <property type="project" value="TreeGrafter"/>
</dbReference>
<dbReference type="InterPro" id="IPR050208">
    <property type="entry name" value="MHC_class-I_related"/>
</dbReference>
<dbReference type="GeneTree" id="ENSGT01120000271825"/>
<dbReference type="Gene3D" id="2.60.40.10">
    <property type="entry name" value="Immunoglobulins"/>
    <property type="match status" value="1"/>
</dbReference>
<accession>A0A3B4WA43</accession>
<dbReference type="InterPro" id="IPR037055">
    <property type="entry name" value="MHC_I-like_Ag-recog_sf"/>
</dbReference>
<dbReference type="SMART" id="SM00407">
    <property type="entry name" value="IGc1"/>
    <property type="match status" value="1"/>
</dbReference>
<keyword evidence="1" id="KW-0325">Glycoprotein</keyword>
<dbReference type="InterPro" id="IPR011162">
    <property type="entry name" value="MHC_I/II-like_Ag-recog"/>
</dbReference>
<dbReference type="AlphaFoldDB" id="A0A3B4WA43"/>
<reference evidence="3" key="2">
    <citation type="submission" date="2025-09" db="UniProtKB">
        <authorList>
            <consortium name="Ensembl"/>
        </authorList>
    </citation>
    <scope>IDENTIFICATION</scope>
</reference>
<dbReference type="GO" id="GO:0005615">
    <property type="term" value="C:extracellular space"/>
    <property type="evidence" value="ECO:0007669"/>
    <property type="project" value="TreeGrafter"/>
</dbReference>
<protein>
    <recommendedName>
        <fullName evidence="2">Ig-like domain-containing protein</fullName>
    </recommendedName>
</protein>
<dbReference type="InterPro" id="IPR003597">
    <property type="entry name" value="Ig_C1-set"/>
</dbReference>
<dbReference type="STRING" id="1841481.ENSSLDP00000000904"/>
<dbReference type="SUPFAM" id="SSF48726">
    <property type="entry name" value="Immunoglobulin"/>
    <property type="match status" value="1"/>
</dbReference>